<dbReference type="SUPFAM" id="SSF52518">
    <property type="entry name" value="Thiamin diphosphate-binding fold (THDP-binding)"/>
    <property type="match status" value="1"/>
</dbReference>
<dbReference type="InterPro" id="IPR005475">
    <property type="entry name" value="Transketolase-like_Pyr-bd"/>
</dbReference>
<feature type="domain" description="Transketolase-like pyrimidine-binding" evidence="4">
    <location>
        <begin position="14"/>
        <end position="179"/>
    </location>
</feature>
<dbReference type="Pfam" id="PF02780">
    <property type="entry name" value="Transketolase_C"/>
    <property type="match status" value="1"/>
</dbReference>
<dbReference type="Proteomes" id="UP000606499">
    <property type="component" value="Unassembled WGS sequence"/>
</dbReference>
<dbReference type="Pfam" id="PF02779">
    <property type="entry name" value="Transket_pyr"/>
    <property type="match status" value="1"/>
</dbReference>
<reference evidence="5" key="1">
    <citation type="submission" date="2020-08" db="EMBL/GenBank/DDBJ databases">
        <title>Genome public.</title>
        <authorList>
            <person name="Liu C."/>
            <person name="Sun Q."/>
        </authorList>
    </citation>
    <scope>NUCLEOTIDE SEQUENCE</scope>
    <source>
        <strain evidence="5">NSJ-28</strain>
    </source>
</reference>
<dbReference type="SMART" id="SM00861">
    <property type="entry name" value="Transket_pyr"/>
    <property type="match status" value="1"/>
</dbReference>
<dbReference type="CDD" id="cd07033">
    <property type="entry name" value="TPP_PYR_DXS_TK_like"/>
    <property type="match status" value="1"/>
</dbReference>
<dbReference type="RefSeq" id="WP_054327538.1">
    <property type="nucleotide sequence ID" value="NZ_JACOPL010000007.1"/>
</dbReference>
<keyword evidence="3" id="KW-0786">Thiamine pyrophosphate</keyword>
<sequence length="321" mass="34470">MGVIVADFHKHGDTELRKVYCSTLMELAAEDERVCVLDADLMNASATKPFAAAFPENTFDCGVQEANMLGVAAGLSATGQIPFTHTFAPFAARRACDQIFVSCAYAKQNVKIVGSDPGITTALNGGTHMPFEDIAIMRSIPEITVVEPADAVAVREIVRMAKEEYGVWYIRLHRKTAPAIYEAGTTFEVGKANLLRDGKDVTIIAMGFCVAEALKAAELLEKEGIQARVLDMFCVKPLDETAVIRAAQETGAVVTAENHNVINGLGSAVADVLASACWAPLEKVGVQDEFGEVGPVDYLQERFGLTAQAICEKAKKAIARK</sequence>
<dbReference type="PANTHER" id="PTHR43825:SF1">
    <property type="entry name" value="TRANSKETOLASE-LIKE PYRIMIDINE-BINDING DOMAIN-CONTAINING PROTEIN"/>
    <property type="match status" value="1"/>
</dbReference>
<evidence type="ECO:0000313" key="6">
    <source>
        <dbReference type="Proteomes" id="UP000606499"/>
    </source>
</evidence>
<dbReference type="FunFam" id="3.40.50.970:FF:000129">
    <property type="entry name" value="Transketolase"/>
    <property type="match status" value="1"/>
</dbReference>
<gene>
    <name evidence="5" type="ORF">H8S45_08390</name>
</gene>
<dbReference type="InterPro" id="IPR051157">
    <property type="entry name" value="PDH/Transketolase"/>
</dbReference>
<accession>A0A923RW06</accession>
<evidence type="ECO:0000256" key="3">
    <source>
        <dbReference type="ARBA" id="ARBA00023052"/>
    </source>
</evidence>
<comment type="similarity">
    <text evidence="2">Belongs to the transketolase family.</text>
</comment>
<evidence type="ECO:0000256" key="2">
    <source>
        <dbReference type="ARBA" id="ARBA00007131"/>
    </source>
</evidence>
<dbReference type="Gene3D" id="3.40.50.970">
    <property type="match status" value="1"/>
</dbReference>
<comment type="caution">
    <text evidence="5">The sequence shown here is derived from an EMBL/GenBank/DDBJ whole genome shotgun (WGS) entry which is preliminary data.</text>
</comment>
<dbReference type="AlphaFoldDB" id="A0A923RW06"/>
<evidence type="ECO:0000256" key="1">
    <source>
        <dbReference type="ARBA" id="ARBA00001964"/>
    </source>
</evidence>
<keyword evidence="6" id="KW-1185">Reference proteome</keyword>
<dbReference type="PANTHER" id="PTHR43825">
    <property type="entry name" value="PYRUVATE DEHYDROGENASE E1 COMPONENT"/>
    <property type="match status" value="1"/>
</dbReference>
<evidence type="ECO:0000259" key="4">
    <source>
        <dbReference type="SMART" id="SM00861"/>
    </source>
</evidence>
<organism evidence="5 6">
    <name type="scientific">Agathobaculum faecis</name>
    <dbReference type="NCBI Taxonomy" id="2763013"/>
    <lineage>
        <taxon>Bacteria</taxon>
        <taxon>Bacillati</taxon>
        <taxon>Bacillota</taxon>
        <taxon>Clostridia</taxon>
        <taxon>Eubacteriales</taxon>
        <taxon>Butyricicoccaceae</taxon>
        <taxon>Agathobaculum</taxon>
    </lineage>
</organism>
<protein>
    <submittedName>
        <fullName evidence="5">Transketolase family protein</fullName>
    </submittedName>
</protein>
<dbReference type="Gene3D" id="3.40.50.920">
    <property type="match status" value="1"/>
</dbReference>
<dbReference type="SUPFAM" id="SSF52922">
    <property type="entry name" value="TK C-terminal domain-like"/>
    <property type="match status" value="1"/>
</dbReference>
<dbReference type="EMBL" id="JACOPL010000007">
    <property type="protein sequence ID" value="MBC5725473.1"/>
    <property type="molecule type" value="Genomic_DNA"/>
</dbReference>
<evidence type="ECO:0000313" key="5">
    <source>
        <dbReference type="EMBL" id="MBC5725473.1"/>
    </source>
</evidence>
<proteinExistence type="inferred from homology"/>
<name>A0A923RW06_9FIRM</name>
<comment type="cofactor">
    <cofactor evidence="1">
        <name>thiamine diphosphate</name>
        <dbReference type="ChEBI" id="CHEBI:58937"/>
    </cofactor>
</comment>
<dbReference type="InterPro" id="IPR029061">
    <property type="entry name" value="THDP-binding"/>
</dbReference>
<dbReference type="InterPro" id="IPR033248">
    <property type="entry name" value="Transketolase_C"/>
</dbReference>
<dbReference type="InterPro" id="IPR009014">
    <property type="entry name" value="Transketo_C/PFOR_II"/>
</dbReference>